<sequence length="607" mass="67542">MVNPFIDDQAFKSDEEYDAGIASGPGGEEEGENDWLDEDDPAVHDEDCLSHLDSTPSGSQPQARREALTDRLMAQYVEKRAHSHPATKIGTLEATDNLVLKNALYQKQQQIFWRVKCKTGSEMDLVFDIMLHSQELLGAMPVGSSSSTSPIQAVQIAPPPSPAARSLQIIRQYALTQDGEPKTIADELEKVLGTQWSVEWSRLIDVAGLEPGDDDVRAALSAVNLRAAAFLPISVLQEADSPLPSTSITPNHNNISPPAGISTILSAFSVPTVSGFIYIEGHCDDEWSHWLMQRSTVVKKSPSQIWIEPIECEDIGTLLDTPVSSIQPMSWVRVKYGLYRGDVGLVLSKQMRGGQRRFKVLLVPRLHRRTEGDRPPTPPPKPNHPLIGDTTPVPSEPPVNEQSRGKRKRTSDRPDQMLFHPKTFPGELTKITEDIYESNYADFRYGLVVKYYDSYSLSQQDITMDTITRCFFGLSRDLLLNQVRLPVPDDWIFFAEEQVTAIVGLPSNAQRVNLNFDLPQSTSLKNGVIVDAGVQSCTVQFWDHDEFAGEDTKTSIPVLNLRKRVRPGDSVEIVAGEEKGKLGLVLSGWFDTVEVMESRESEVLFYT</sequence>
<dbReference type="PROSITE" id="PS01108">
    <property type="entry name" value="RIBOSOMAL_L24"/>
    <property type="match status" value="1"/>
</dbReference>
<dbReference type="InterPro" id="IPR008991">
    <property type="entry name" value="Translation_prot_SH3-like_sf"/>
</dbReference>
<dbReference type="Proteomes" id="UP001498398">
    <property type="component" value="Unassembled WGS sequence"/>
</dbReference>
<dbReference type="PANTHER" id="PTHR11125:SF7">
    <property type="entry name" value="TRANSCRIPTION ELONGATION FACTOR SPT5"/>
    <property type="match status" value="1"/>
</dbReference>
<keyword evidence="3" id="KW-1185">Reference proteome</keyword>
<evidence type="ECO:0000313" key="2">
    <source>
        <dbReference type="EMBL" id="KAK7440774.1"/>
    </source>
</evidence>
<protein>
    <submittedName>
        <fullName evidence="2">Uncharacterized protein</fullName>
    </submittedName>
</protein>
<feature type="region of interest" description="Disordered" evidence="1">
    <location>
        <begin position="368"/>
        <end position="419"/>
    </location>
</feature>
<dbReference type="EMBL" id="JBANRG010000066">
    <property type="protein sequence ID" value="KAK7440774.1"/>
    <property type="molecule type" value="Genomic_DNA"/>
</dbReference>
<feature type="compositionally biased region" description="Acidic residues" evidence="1">
    <location>
        <begin position="27"/>
        <end position="40"/>
    </location>
</feature>
<dbReference type="InterPro" id="IPR005825">
    <property type="entry name" value="Ribosomal_uL24_CS"/>
</dbReference>
<name>A0ABR1IWN3_9AGAR</name>
<proteinExistence type="predicted"/>
<gene>
    <name evidence="2" type="ORF">VKT23_016850</name>
</gene>
<dbReference type="SUPFAM" id="SSF50104">
    <property type="entry name" value="Translation proteins SH3-like domain"/>
    <property type="match status" value="1"/>
</dbReference>
<dbReference type="PANTHER" id="PTHR11125">
    <property type="entry name" value="SUPPRESSOR OF TY 5"/>
    <property type="match status" value="1"/>
</dbReference>
<reference evidence="2 3" key="1">
    <citation type="submission" date="2024-01" db="EMBL/GenBank/DDBJ databases">
        <title>A draft genome for the cacao thread blight pathogen Marasmiellus scandens.</title>
        <authorList>
            <person name="Baruah I.K."/>
            <person name="Leung J."/>
            <person name="Bukari Y."/>
            <person name="Amoako-Attah I."/>
            <person name="Meinhardt L.W."/>
            <person name="Bailey B.A."/>
            <person name="Cohen S.P."/>
        </authorList>
    </citation>
    <scope>NUCLEOTIDE SEQUENCE [LARGE SCALE GENOMIC DNA]</scope>
    <source>
        <strain evidence="2 3">GH-19</strain>
    </source>
</reference>
<accession>A0ABR1IWN3</accession>
<organism evidence="2 3">
    <name type="scientific">Marasmiellus scandens</name>
    <dbReference type="NCBI Taxonomy" id="2682957"/>
    <lineage>
        <taxon>Eukaryota</taxon>
        <taxon>Fungi</taxon>
        <taxon>Dikarya</taxon>
        <taxon>Basidiomycota</taxon>
        <taxon>Agaricomycotina</taxon>
        <taxon>Agaricomycetes</taxon>
        <taxon>Agaricomycetidae</taxon>
        <taxon>Agaricales</taxon>
        <taxon>Marasmiineae</taxon>
        <taxon>Omphalotaceae</taxon>
        <taxon>Marasmiellus</taxon>
    </lineage>
</organism>
<evidence type="ECO:0000256" key="1">
    <source>
        <dbReference type="SAM" id="MobiDB-lite"/>
    </source>
</evidence>
<evidence type="ECO:0000313" key="3">
    <source>
        <dbReference type="Proteomes" id="UP001498398"/>
    </source>
</evidence>
<dbReference type="InterPro" id="IPR039659">
    <property type="entry name" value="SPT5"/>
</dbReference>
<feature type="region of interest" description="Disordered" evidence="1">
    <location>
        <begin position="1"/>
        <end position="44"/>
    </location>
</feature>
<comment type="caution">
    <text evidence="2">The sequence shown here is derived from an EMBL/GenBank/DDBJ whole genome shotgun (WGS) entry which is preliminary data.</text>
</comment>